<feature type="region of interest" description="Disordered" evidence="6">
    <location>
        <begin position="437"/>
        <end position="461"/>
    </location>
</feature>
<dbReference type="GO" id="GO:0016020">
    <property type="term" value="C:membrane"/>
    <property type="evidence" value="ECO:0007669"/>
    <property type="project" value="UniProtKB-SubCell"/>
</dbReference>
<feature type="domain" description="VHS" evidence="7">
    <location>
        <begin position="22"/>
        <end position="162"/>
    </location>
</feature>
<sequence>MMKYPSSSSSSAYSANVLVEKATSEFLSGPDWTINIDICDAINLNHGLAKDVVKALKKRLQHKNPHVHLLALTLLETMVKNCGDHVHAVIIERNVLQDMIKIVKKKASSLFCVPFIYTTMGVREKILVLLDSWQEAFGGAGGKYPQFYWSYEELRRSGVEFPQRASDSVLIFTPQVTHSTAGHAFAGYGIPSSSSTTLEEALASEVETLSMSSISSMQEVLDLLSAMLQAVDTNDRTAIQDEVIVDLVEQCRSNHKKLMPMLTTTGQVPFLLLSDITKDEELLAKGLELNDNIQNELAKHDAIALNHVLPTEVINSKPQLSEVPNSSLKGDEDSWFRSSPHVVPCAPLTVETKHVAEEEEEEDDEFAQLARRHSKIQPAPSQDKYVGVGETQPSLSNALASTDPLNHVKTTKEQDMIDFLSLTLSSTGTHILESSSLTMQQASGLPSAQESSFNQQKHTGKQVDFSGHVAAWAQPQIQQQQLHHQIQPQPQIKAMIQPQPQSLPAPQPPLQPESRNQSQQPLFQIQSQSPQFSSGYPPSQPQPPQFQTHAQSPQFPLVYPPPPWAATSGYYANPAQQSSTASNGPVQGTGSLQQVTSAHHFESKELYCGEHAQLSSMPRGDAFTAGQTPFIPTYRLFEDRNVWGNGDGRYKTNTSPSL</sequence>
<keyword evidence="3" id="KW-0813">Transport</keyword>
<dbReference type="Gramene" id="KZM97286">
    <property type="protein sequence ID" value="KZM97286"/>
    <property type="gene ID" value="DCAR_015352"/>
</dbReference>
<dbReference type="Pfam" id="PF03127">
    <property type="entry name" value="GAT"/>
    <property type="match status" value="1"/>
</dbReference>
<dbReference type="InterPro" id="IPR008942">
    <property type="entry name" value="ENTH_VHS"/>
</dbReference>
<feature type="region of interest" description="Disordered" evidence="6">
    <location>
        <begin position="499"/>
        <end position="596"/>
    </location>
</feature>
<reference evidence="9" key="1">
    <citation type="journal article" date="2016" name="Nat. Genet.">
        <title>A high-quality carrot genome assembly provides new insights into carotenoid accumulation and asterid genome evolution.</title>
        <authorList>
            <person name="Iorizzo M."/>
            <person name="Ellison S."/>
            <person name="Senalik D."/>
            <person name="Zeng P."/>
            <person name="Satapoomin P."/>
            <person name="Huang J."/>
            <person name="Bowman M."/>
            <person name="Iovene M."/>
            <person name="Sanseverino W."/>
            <person name="Cavagnaro P."/>
            <person name="Yildiz M."/>
            <person name="Macko-Podgorni A."/>
            <person name="Moranska E."/>
            <person name="Grzebelus E."/>
            <person name="Grzebelus D."/>
            <person name="Ashrafi H."/>
            <person name="Zheng Z."/>
            <person name="Cheng S."/>
            <person name="Spooner D."/>
            <person name="Van Deynze A."/>
            <person name="Simon P."/>
        </authorList>
    </citation>
    <scope>NUCLEOTIDE SEQUENCE [LARGE SCALE GENOMIC DNA]</scope>
    <source>
        <tissue evidence="9">Leaf</tissue>
    </source>
</reference>
<dbReference type="Pfam" id="PF00790">
    <property type="entry name" value="VHS"/>
    <property type="match status" value="1"/>
</dbReference>
<evidence type="ECO:0000256" key="3">
    <source>
        <dbReference type="ARBA" id="ARBA00022448"/>
    </source>
</evidence>
<dbReference type="InterPro" id="IPR004152">
    <property type="entry name" value="GAT_dom"/>
</dbReference>
<evidence type="ECO:0008006" key="10">
    <source>
        <dbReference type="Google" id="ProtNLM"/>
    </source>
</evidence>
<dbReference type="PANTHER" id="PTHR45898:SF2">
    <property type="entry name" value="TOM1-LIKE PROTEIN 6"/>
    <property type="match status" value="1"/>
</dbReference>
<dbReference type="InterPro" id="IPR044836">
    <property type="entry name" value="TOL_plant"/>
</dbReference>
<protein>
    <recommendedName>
        <fullName evidence="10">VHS domain-containing protein</fullName>
    </recommendedName>
</protein>
<evidence type="ECO:0000313" key="9">
    <source>
        <dbReference type="EMBL" id="KZM97286.1"/>
    </source>
</evidence>
<dbReference type="Gene3D" id="1.20.58.160">
    <property type="match status" value="1"/>
</dbReference>
<accession>A0A165ACC0</accession>
<proteinExistence type="inferred from homology"/>
<dbReference type="SMART" id="SM00288">
    <property type="entry name" value="VHS"/>
    <property type="match status" value="1"/>
</dbReference>
<dbReference type="GO" id="GO:0043130">
    <property type="term" value="F:ubiquitin binding"/>
    <property type="evidence" value="ECO:0007669"/>
    <property type="project" value="InterPro"/>
</dbReference>
<evidence type="ECO:0000259" key="7">
    <source>
        <dbReference type="PROSITE" id="PS50179"/>
    </source>
</evidence>
<dbReference type="CDD" id="cd03561">
    <property type="entry name" value="VHS"/>
    <property type="match status" value="1"/>
</dbReference>
<evidence type="ECO:0000256" key="1">
    <source>
        <dbReference type="ARBA" id="ARBA00004170"/>
    </source>
</evidence>
<feature type="compositionally biased region" description="Low complexity" evidence="6">
    <location>
        <begin position="517"/>
        <end position="537"/>
    </location>
</feature>
<feature type="compositionally biased region" description="Polar residues" evidence="6">
    <location>
        <begin position="574"/>
        <end position="596"/>
    </location>
</feature>
<dbReference type="CDD" id="cd14231">
    <property type="entry name" value="GAT_GGA-like_plant"/>
    <property type="match status" value="1"/>
</dbReference>
<dbReference type="GO" id="GO:0005737">
    <property type="term" value="C:cytoplasm"/>
    <property type="evidence" value="ECO:0007669"/>
    <property type="project" value="UniProtKB-ARBA"/>
</dbReference>
<evidence type="ECO:0000256" key="6">
    <source>
        <dbReference type="SAM" id="MobiDB-lite"/>
    </source>
</evidence>
<gene>
    <name evidence="9" type="ORF">DCAR_015352</name>
</gene>
<dbReference type="SUPFAM" id="SSF48464">
    <property type="entry name" value="ENTH/VHS domain"/>
    <property type="match status" value="1"/>
</dbReference>
<dbReference type="InterPro" id="IPR038425">
    <property type="entry name" value="GAT_sf"/>
</dbReference>
<evidence type="ECO:0000256" key="4">
    <source>
        <dbReference type="ARBA" id="ARBA00022927"/>
    </source>
</evidence>
<evidence type="ECO:0000259" key="8">
    <source>
        <dbReference type="PROSITE" id="PS50909"/>
    </source>
</evidence>
<dbReference type="EMBL" id="LNRQ01000004">
    <property type="protein sequence ID" value="KZM97286.1"/>
    <property type="molecule type" value="Genomic_DNA"/>
</dbReference>
<dbReference type="GO" id="GO:0035091">
    <property type="term" value="F:phosphatidylinositol binding"/>
    <property type="evidence" value="ECO:0007669"/>
    <property type="project" value="InterPro"/>
</dbReference>
<feature type="compositionally biased region" description="Pro residues" evidence="6">
    <location>
        <begin position="501"/>
        <end position="511"/>
    </location>
</feature>
<dbReference type="AlphaFoldDB" id="A0A165ACC0"/>
<dbReference type="PANTHER" id="PTHR45898">
    <property type="entry name" value="TOM1-LIKE PROTEIN"/>
    <property type="match status" value="1"/>
</dbReference>
<dbReference type="InterPro" id="IPR002014">
    <property type="entry name" value="VHS_dom"/>
</dbReference>
<keyword evidence="5" id="KW-0472">Membrane</keyword>
<feature type="domain" description="GAT" evidence="8">
    <location>
        <begin position="205"/>
        <end position="305"/>
    </location>
</feature>
<feature type="compositionally biased region" description="Polar residues" evidence="6">
    <location>
        <begin position="437"/>
        <end position="457"/>
    </location>
</feature>
<comment type="caution">
    <text evidence="9">The sequence shown here is derived from an EMBL/GenBank/DDBJ whole genome shotgun (WGS) entry which is preliminary data.</text>
</comment>
<organism evidence="9">
    <name type="scientific">Daucus carota subsp. sativus</name>
    <name type="common">Carrot</name>
    <dbReference type="NCBI Taxonomy" id="79200"/>
    <lineage>
        <taxon>Eukaryota</taxon>
        <taxon>Viridiplantae</taxon>
        <taxon>Streptophyta</taxon>
        <taxon>Embryophyta</taxon>
        <taxon>Tracheophyta</taxon>
        <taxon>Spermatophyta</taxon>
        <taxon>Magnoliopsida</taxon>
        <taxon>eudicotyledons</taxon>
        <taxon>Gunneridae</taxon>
        <taxon>Pentapetalae</taxon>
        <taxon>asterids</taxon>
        <taxon>campanulids</taxon>
        <taxon>Apiales</taxon>
        <taxon>Apiaceae</taxon>
        <taxon>Apioideae</taxon>
        <taxon>Scandiceae</taxon>
        <taxon>Daucinae</taxon>
        <taxon>Daucus</taxon>
        <taxon>Daucus sect. Daucus</taxon>
    </lineage>
</organism>
<dbReference type="Gene3D" id="1.25.40.90">
    <property type="match status" value="1"/>
</dbReference>
<dbReference type="STRING" id="79200.A0A165ACC0"/>
<name>A0A165ACC0_DAUCS</name>
<comment type="similarity">
    <text evidence="2">Belongs to the TOM1 family.</text>
</comment>
<dbReference type="PROSITE" id="PS50909">
    <property type="entry name" value="GAT"/>
    <property type="match status" value="1"/>
</dbReference>
<evidence type="ECO:0000256" key="5">
    <source>
        <dbReference type="ARBA" id="ARBA00023136"/>
    </source>
</evidence>
<dbReference type="PROSITE" id="PS50179">
    <property type="entry name" value="VHS"/>
    <property type="match status" value="1"/>
</dbReference>
<keyword evidence="4" id="KW-0653">Protein transport</keyword>
<dbReference type="SUPFAM" id="SSF89009">
    <property type="entry name" value="GAT-like domain"/>
    <property type="match status" value="1"/>
</dbReference>
<comment type="subcellular location">
    <subcellularLocation>
        <location evidence="1">Membrane</location>
        <topology evidence="1">Peripheral membrane protein</topology>
    </subcellularLocation>
</comment>
<evidence type="ECO:0000256" key="2">
    <source>
        <dbReference type="ARBA" id="ARBA00007708"/>
    </source>
</evidence>
<dbReference type="OMA" id="TESMIGG"/>
<dbReference type="GO" id="GO:0043328">
    <property type="term" value="P:protein transport to vacuole involved in ubiquitin-dependent protein catabolic process via the multivesicular body sorting pathway"/>
    <property type="evidence" value="ECO:0007669"/>
    <property type="project" value="InterPro"/>
</dbReference>